<sequence length="297" mass="33489">MTMVEMGQVPVIERYYRNPTQPDLRLEVLPFADLARRLPVEEFRRVHRLDFHQLTLVHGGEGTGMVDFLDIPLRRGTLLHIRPGQVQHLPTTPSGEPADLDATVMLFTPDFPPRLPTTIRVTDDPTGPALWQLSPEDGGRLVRAVADLAVEYAALPGRDPEISKELLRHLLAALLLRIATLPAADGRTRTPVEEPYRLFRHELERSFAILRQAHDYATRLGYSLKTLNRSCQRATGHTAKQLIDARVTLEAKRLLAHTDLPVASISRRLGFTEPTNFSKFFTRATGQAPGYFRDAQR</sequence>
<accession>A0A5P8KFZ8</accession>
<dbReference type="InterPro" id="IPR037923">
    <property type="entry name" value="HTH-like"/>
</dbReference>
<dbReference type="InterPro" id="IPR018060">
    <property type="entry name" value="HTH_AraC"/>
</dbReference>
<evidence type="ECO:0000256" key="2">
    <source>
        <dbReference type="ARBA" id="ARBA00023125"/>
    </source>
</evidence>
<protein>
    <submittedName>
        <fullName evidence="5">AraC family transcriptional regulator</fullName>
    </submittedName>
</protein>
<dbReference type="KEGG" id="sphv:F9278_42285"/>
<dbReference type="GO" id="GO:0003700">
    <property type="term" value="F:DNA-binding transcription factor activity"/>
    <property type="evidence" value="ECO:0007669"/>
    <property type="project" value="InterPro"/>
</dbReference>
<keyword evidence="6" id="KW-1185">Reference proteome</keyword>
<evidence type="ECO:0000259" key="4">
    <source>
        <dbReference type="PROSITE" id="PS01124"/>
    </source>
</evidence>
<dbReference type="EMBL" id="CP045096">
    <property type="protein sequence ID" value="QFR01723.1"/>
    <property type="molecule type" value="Genomic_DNA"/>
</dbReference>
<feature type="domain" description="HTH araC/xylS-type" evidence="4">
    <location>
        <begin position="193"/>
        <end position="295"/>
    </location>
</feature>
<keyword evidence="3" id="KW-0804">Transcription</keyword>
<dbReference type="Gene3D" id="1.10.10.60">
    <property type="entry name" value="Homeodomain-like"/>
    <property type="match status" value="1"/>
</dbReference>
<reference evidence="5 6" key="1">
    <citation type="submission" date="2019-10" db="EMBL/GenBank/DDBJ databases">
        <title>Streptomyces sp. strain GY16 isolated from leaves of Broussonetia papyrifera.</title>
        <authorList>
            <person name="Mo P."/>
        </authorList>
    </citation>
    <scope>NUCLEOTIDE SEQUENCE [LARGE SCALE GENOMIC DNA]</scope>
    <source>
        <strain evidence="5 6">GY16</strain>
    </source>
</reference>
<dbReference type="SMART" id="SM00342">
    <property type="entry name" value="HTH_ARAC"/>
    <property type="match status" value="1"/>
</dbReference>
<gene>
    <name evidence="5" type="ORF">F9278_42285</name>
</gene>
<evidence type="ECO:0000256" key="1">
    <source>
        <dbReference type="ARBA" id="ARBA00023015"/>
    </source>
</evidence>
<keyword evidence="2" id="KW-0238">DNA-binding</keyword>
<dbReference type="PANTHER" id="PTHR43280">
    <property type="entry name" value="ARAC-FAMILY TRANSCRIPTIONAL REGULATOR"/>
    <property type="match status" value="1"/>
</dbReference>
<dbReference type="SUPFAM" id="SSF51215">
    <property type="entry name" value="Regulatory protein AraC"/>
    <property type="match status" value="1"/>
</dbReference>
<evidence type="ECO:0000313" key="6">
    <source>
        <dbReference type="Proteomes" id="UP000327294"/>
    </source>
</evidence>
<dbReference type="Proteomes" id="UP000327294">
    <property type="component" value="Chromosome"/>
</dbReference>
<dbReference type="AlphaFoldDB" id="A0A5P8KFZ8"/>
<name>A0A5P8KFZ8_9ACTN</name>
<dbReference type="InterPro" id="IPR009057">
    <property type="entry name" value="Homeodomain-like_sf"/>
</dbReference>
<proteinExistence type="predicted"/>
<keyword evidence="1" id="KW-0805">Transcription regulation</keyword>
<dbReference type="SUPFAM" id="SSF46689">
    <property type="entry name" value="Homeodomain-like"/>
    <property type="match status" value="1"/>
</dbReference>
<dbReference type="Pfam" id="PF12833">
    <property type="entry name" value="HTH_18"/>
    <property type="match status" value="1"/>
</dbReference>
<dbReference type="PROSITE" id="PS01124">
    <property type="entry name" value="HTH_ARAC_FAMILY_2"/>
    <property type="match status" value="1"/>
</dbReference>
<organism evidence="5 6">
    <name type="scientific">Streptomyces phaeolivaceus</name>
    <dbReference type="NCBI Taxonomy" id="2653200"/>
    <lineage>
        <taxon>Bacteria</taxon>
        <taxon>Bacillati</taxon>
        <taxon>Actinomycetota</taxon>
        <taxon>Actinomycetes</taxon>
        <taxon>Kitasatosporales</taxon>
        <taxon>Streptomycetaceae</taxon>
        <taxon>Streptomyces</taxon>
    </lineage>
</organism>
<dbReference type="GO" id="GO:0043565">
    <property type="term" value="F:sequence-specific DNA binding"/>
    <property type="evidence" value="ECO:0007669"/>
    <property type="project" value="InterPro"/>
</dbReference>
<dbReference type="PANTHER" id="PTHR43280:SF32">
    <property type="entry name" value="TRANSCRIPTIONAL REGULATORY PROTEIN"/>
    <property type="match status" value="1"/>
</dbReference>
<evidence type="ECO:0000256" key="3">
    <source>
        <dbReference type="ARBA" id="ARBA00023163"/>
    </source>
</evidence>
<evidence type="ECO:0000313" key="5">
    <source>
        <dbReference type="EMBL" id="QFR01723.1"/>
    </source>
</evidence>